<dbReference type="GO" id="GO:0016973">
    <property type="term" value="P:poly(A)+ mRNA export from nucleus"/>
    <property type="evidence" value="ECO:0007669"/>
    <property type="project" value="TreeGrafter"/>
</dbReference>
<dbReference type="InterPro" id="IPR051037">
    <property type="entry name" value="RNAPII_TF_IWS1"/>
</dbReference>
<dbReference type="OrthoDB" id="21124at2759"/>
<evidence type="ECO:0000256" key="7">
    <source>
        <dbReference type="ARBA" id="ARBA00023242"/>
    </source>
</evidence>
<dbReference type="STRING" id="947166.A0A1D1V5F5"/>
<dbReference type="EMBL" id="BDGG01000003">
    <property type="protein sequence ID" value="GAU96956.1"/>
    <property type="molecule type" value="Genomic_DNA"/>
</dbReference>
<name>A0A1D1V5F5_RAMVA</name>
<evidence type="ECO:0000256" key="10">
    <source>
        <dbReference type="SAM" id="MobiDB-lite"/>
    </source>
</evidence>
<feature type="region of interest" description="Disordered" evidence="10">
    <location>
        <begin position="52"/>
        <end position="198"/>
    </location>
</feature>
<dbReference type="PANTHER" id="PTHR46010">
    <property type="entry name" value="PROTEIN IWS1 HOMOLOG"/>
    <property type="match status" value="1"/>
</dbReference>
<feature type="region of interest" description="Disordered" evidence="10">
    <location>
        <begin position="362"/>
        <end position="471"/>
    </location>
</feature>
<dbReference type="Pfam" id="PF08711">
    <property type="entry name" value="Med26"/>
    <property type="match status" value="1"/>
</dbReference>
<keyword evidence="7 9" id="KW-0539">Nucleus</keyword>
<evidence type="ECO:0000256" key="1">
    <source>
        <dbReference type="ARBA" id="ARBA00022448"/>
    </source>
</evidence>
<feature type="compositionally biased region" description="Polar residues" evidence="10">
    <location>
        <begin position="121"/>
        <end position="133"/>
    </location>
</feature>
<gene>
    <name evidence="12" type="primary">RvY_08320-1</name>
    <name evidence="12" type="synonym">RvY_08320.1</name>
    <name evidence="12" type="ORF">RvY_08320</name>
</gene>
<keyword evidence="3" id="KW-0509">mRNA transport</keyword>
<keyword evidence="1" id="KW-0813">Transport</keyword>
<evidence type="ECO:0000256" key="4">
    <source>
        <dbReference type="ARBA" id="ARBA00023015"/>
    </source>
</evidence>
<dbReference type="Proteomes" id="UP000186922">
    <property type="component" value="Unassembled WGS sequence"/>
</dbReference>
<feature type="compositionally biased region" description="Basic and acidic residues" evidence="10">
    <location>
        <begin position="365"/>
        <end position="383"/>
    </location>
</feature>
<feature type="compositionally biased region" description="Acidic residues" evidence="10">
    <location>
        <begin position="393"/>
        <end position="405"/>
    </location>
</feature>
<feature type="region of interest" description="Disordered" evidence="10">
    <location>
        <begin position="1"/>
        <end position="36"/>
    </location>
</feature>
<comment type="similarity">
    <text evidence="8">Belongs to the IWS1 family.</text>
</comment>
<dbReference type="GO" id="GO:0008380">
    <property type="term" value="P:RNA splicing"/>
    <property type="evidence" value="ECO:0007669"/>
    <property type="project" value="UniProtKB-KW"/>
</dbReference>
<keyword evidence="2" id="KW-0507">mRNA processing</keyword>
<protein>
    <recommendedName>
        <fullName evidence="11">TFIIS N-terminal domain-containing protein</fullName>
    </recommendedName>
</protein>
<feature type="compositionally biased region" description="Basic and acidic residues" evidence="10">
    <location>
        <begin position="184"/>
        <end position="198"/>
    </location>
</feature>
<feature type="domain" description="TFIIS N-terminal" evidence="11">
    <location>
        <begin position="280"/>
        <end position="358"/>
    </location>
</feature>
<reference evidence="12 13" key="1">
    <citation type="journal article" date="2016" name="Nat. Commun.">
        <title>Extremotolerant tardigrade genome and improved radiotolerance of human cultured cells by tardigrade-unique protein.</title>
        <authorList>
            <person name="Hashimoto T."/>
            <person name="Horikawa D.D."/>
            <person name="Saito Y."/>
            <person name="Kuwahara H."/>
            <person name="Kozuka-Hata H."/>
            <person name="Shin-I T."/>
            <person name="Minakuchi Y."/>
            <person name="Ohishi K."/>
            <person name="Motoyama A."/>
            <person name="Aizu T."/>
            <person name="Enomoto A."/>
            <person name="Kondo K."/>
            <person name="Tanaka S."/>
            <person name="Hara Y."/>
            <person name="Koshikawa S."/>
            <person name="Sagara H."/>
            <person name="Miura T."/>
            <person name="Yokobori S."/>
            <person name="Miyagawa K."/>
            <person name="Suzuki Y."/>
            <person name="Kubo T."/>
            <person name="Oyama M."/>
            <person name="Kohara Y."/>
            <person name="Fujiyama A."/>
            <person name="Arakawa K."/>
            <person name="Katayama T."/>
            <person name="Toyoda A."/>
            <person name="Kunieda T."/>
        </authorList>
    </citation>
    <scope>NUCLEOTIDE SEQUENCE [LARGE SCALE GENOMIC DNA]</scope>
    <source>
        <strain evidence="12 13">YOKOZUNA-1</strain>
    </source>
</reference>
<keyword evidence="13" id="KW-1185">Reference proteome</keyword>
<evidence type="ECO:0000256" key="9">
    <source>
        <dbReference type="PROSITE-ProRule" id="PRU00649"/>
    </source>
</evidence>
<evidence type="ECO:0000256" key="5">
    <source>
        <dbReference type="ARBA" id="ARBA00023163"/>
    </source>
</evidence>
<evidence type="ECO:0000256" key="6">
    <source>
        <dbReference type="ARBA" id="ARBA00023187"/>
    </source>
</evidence>
<dbReference type="PROSITE" id="PS51319">
    <property type="entry name" value="TFIIS_N"/>
    <property type="match status" value="1"/>
</dbReference>
<proteinExistence type="inferred from homology"/>
<organism evidence="12 13">
    <name type="scientific">Ramazzottius varieornatus</name>
    <name type="common">Water bear</name>
    <name type="synonym">Tardigrade</name>
    <dbReference type="NCBI Taxonomy" id="947166"/>
    <lineage>
        <taxon>Eukaryota</taxon>
        <taxon>Metazoa</taxon>
        <taxon>Ecdysozoa</taxon>
        <taxon>Tardigrada</taxon>
        <taxon>Eutardigrada</taxon>
        <taxon>Parachela</taxon>
        <taxon>Hypsibioidea</taxon>
        <taxon>Ramazzottiidae</taxon>
        <taxon>Ramazzottius</taxon>
    </lineage>
</organism>
<dbReference type="GO" id="GO:0005634">
    <property type="term" value="C:nucleus"/>
    <property type="evidence" value="ECO:0007669"/>
    <property type="project" value="UniProtKB-SubCell"/>
</dbReference>
<comment type="subcellular location">
    <subcellularLocation>
        <location evidence="9">Nucleus</location>
    </subcellularLocation>
</comment>
<keyword evidence="4" id="KW-0805">Transcription regulation</keyword>
<feature type="compositionally biased region" description="Polar residues" evidence="10">
    <location>
        <begin position="78"/>
        <end position="94"/>
    </location>
</feature>
<sequence length="501" mass="56100">MTSFNEFEDPINGFAEGPQDDFGLDGSAPLNNPLGLSDQDVQLEFDNFKTVSPTYNDNDAFPTVSPTYNPEIDEEEQTVTTEEPNAPQTPTYTPDASPPPDISIATRDDEDDLERNEHETPSQPAPSTQTLFGSDSEDEDLRSKPSLGNTGDADETQEEQGHGKGKKSAGGDDDNSDNASIKSDPADEKLTDFDLMMLKKSEERRQTYRRRKRGDTEFINDQDDVIQAMIAEMKKAADADRKANQRNECAFSKLTMLPKVVNSLQKQDLQTAFLDCGILSALADWLAPLPDGNLTHLKIRESVLKLLGDMTTVSPEQLKNSGIGKAVMLLFKHPKEMKENRAKAGKLIQEWSRPIFGTSANYRSMTREEREERDMDLMSENRRKSAGRSSTVDNDEEEDDEDEEGNPTPKRKRKAKSNPEGEDEVDVNKDIPRARVPQPSMKDYVIRPKSNLMMEATEGTNRRGSAKKDNRFEKRIRGIKEQQRTAKGLKGASVSLEGRKM</sequence>
<evidence type="ECO:0000256" key="3">
    <source>
        <dbReference type="ARBA" id="ARBA00022816"/>
    </source>
</evidence>
<accession>A0A1D1V5F5</accession>
<dbReference type="Gene3D" id="1.20.930.10">
    <property type="entry name" value="Conserved domain common to transcription factors TFIIS, elongin A, CRSP70"/>
    <property type="match status" value="1"/>
</dbReference>
<keyword evidence="5" id="KW-0804">Transcription</keyword>
<dbReference type="InterPro" id="IPR035441">
    <property type="entry name" value="TFIIS/LEDGF_dom_sf"/>
</dbReference>
<feature type="region of interest" description="Disordered" evidence="10">
    <location>
        <begin position="482"/>
        <end position="501"/>
    </location>
</feature>
<dbReference type="FunFam" id="1.20.930.10:FF:000001">
    <property type="entry name" value="IWS1, SUPT6H interacting protein"/>
    <property type="match status" value="1"/>
</dbReference>
<comment type="caution">
    <text evidence="12">The sequence shown here is derived from an EMBL/GenBank/DDBJ whole genome shotgun (WGS) entry which is preliminary data.</text>
</comment>
<keyword evidence="6" id="KW-0508">mRNA splicing</keyword>
<evidence type="ECO:0000313" key="13">
    <source>
        <dbReference type="Proteomes" id="UP000186922"/>
    </source>
</evidence>
<dbReference type="PANTHER" id="PTHR46010:SF1">
    <property type="entry name" value="PROTEIN IWS1 HOMOLOG"/>
    <property type="match status" value="1"/>
</dbReference>
<dbReference type="GO" id="GO:0006397">
    <property type="term" value="P:mRNA processing"/>
    <property type="evidence" value="ECO:0007669"/>
    <property type="project" value="UniProtKB-KW"/>
</dbReference>
<dbReference type="InterPro" id="IPR017923">
    <property type="entry name" value="TFIIS_N"/>
</dbReference>
<evidence type="ECO:0000256" key="2">
    <source>
        <dbReference type="ARBA" id="ARBA00022664"/>
    </source>
</evidence>
<evidence type="ECO:0000259" key="11">
    <source>
        <dbReference type="PROSITE" id="PS51319"/>
    </source>
</evidence>
<evidence type="ECO:0000256" key="8">
    <source>
        <dbReference type="ARBA" id="ARBA00037992"/>
    </source>
</evidence>
<dbReference type="AlphaFoldDB" id="A0A1D1V5F5"/>
<evidence type="ECO:0000313" key="12">
    <source>
        <dbReference type="EMBL" id="GAU96956.1"/>
    </source>
</evidence>